<accession>A0A1X7U9B1</accession>
<dbReference type="PANTHER" id="PTHR31424:SF3">
    <property type="entry name" value="RING-TYPE DOMAIN-CONTAINING PROTEIN"/>
    <property type="match status" value="1"/>
</dbReference>
<dbReference type="PANTHER" id="PTHR31424">
    <property type="entry name" value="PROTEIN CBG23806"/>
    <property type="match status" value="1"/>
</dbReference>
<organism evidence="1">
    <name type="scientific">Amphimedon queenslandica</name>
    <name type="common">Sponge</name>
    <dbReference type="NCBI Taxonomy" id="400682"/>
    <lineage>
        <taxon>Eukaryota</taxon>
        <taxon>Metazoa</taxon>
        <taxon>Porifera</taxon>
        <taxon>Demospongiae</taxon>
        <taxon>Heteroscleromorpha</taxon>
        <taxon>Haplosclerida</taxon>
        <taxon>Niphatidae</taxon>
        <taxon>Amphimedon</taxon>
    </lineage>
</organism>
<dbReference type="AlphaFoldDB" id="A0A1X7U9B1"/>
<evidence type="ECO:0000313" key="1">
    <source>
        <dbReference type="EnsemblMetazoa" id="Aqu2.1.24238_001"/>
    </source>
</evidence>
<sequence length="185" mass="20990">MYMYKTIWSPVLVKLGGDGATFHQLDAKCLSTAETNAVNGKVVNLKFLLGTDYKFLLILRSFNAANSNYACLYCSIRKDVRHNTQLQSEERTLNSVLLCAMSKTSGVVHCPLINVNIDKIIIDELRLFLQISDVLIRHLIHATVLADFKLFKDSTTHKNNLLMKTRNCDITFRVHIIMLISNNSQ</sequence>
<proteinExistence type="predicted"/>
<dbReference type="InParanoid" id="A0A1X7U9B1"/>
<name>A0A1X7U9B1_AMPQE</name>
<dbReference type="EnsemblMetazoa" id="Aqu2.1.24238_001">
    <property type="protein sequence ID" value="Aqu2.1.24238_001"/>
    <property type="gene ID" value="Aqu2.1.24238"/>
</dbReference>
<protein>
    <submittedName>
        <fullName evidence="1">Uncharacterized protein</fullName>
    </submittedName>
</protein>
<reference evidence="1" key="1">
    <citation type="submission" date="2017-05" db="UniProtKB">
        <authorList>
            <consortium name="EnsemblMetazoa"/>
        </authorList>
    </citation>
    <scope>IDENTIFICATION</scope>
</reference>